<reference evidence="3" key="1">
    <citation type="journal article" date="2019" name="Int. J. Syst. Evol. Microbiol.">
        <title>The Global Catalogue of Microorganisms (GCM) 10K type strain sequencing project: providing services to taxonomists for standard genome sequencing and annotation.</title>
        <authorList>
            <consortium name="The Broad Institute Genomics Platform"/>
            <consortium name="The Broad Institute Genome Sequencing Center for Infectious Disease"/>
            <person name="Wu L."/>
            <person name="Ma J."/>
        </authorList>
    </citation>
    <scope>NUCLEOTIDE SEQUENCE [LARGE SCALE GENOMIC DNA]</scope>
    <source>
        <strain evidence="3">KCTC 12848</strain>
    </source>
</reference>
<gene>
    <name evidence="2" type="ORF">ACFSKX_18930</name>
</gene>
<dbReference type="Pfam" id="PF22481">
    <property type="entry name" value="DUF6985"/>
    <property type="match status" value="1"/>
</dbReference>
<evidence type="ECO:0000259" key="1">
    <source>
        <dbReference type="Pfam" id="PF22481"/>
    </source>
</evidence>
<organism evidence="2 3">
    <name type="scientific">Microbulbifer halophilus</name>
    <dbReference type="NCBI Taxonomy" id="453963"/>
    <lineage>
        <taxon>Bacteria</taxon>
        <taxon>Pseudomonadati</taxon>
        <taxon>Pseudomonadota</taxon>
        <taxon>Gammaproteobacteria</taxon>
        <taxon>Cellvibrionales</taxon>
        <taxon>Microbulbiferaceae</taxon>
        <taxon>Microbulbifer</taxon>
    </lineage>
</organism>
<sequence>MQLENLDEWLEGLRKEDDLLVGELHVPFLRQKELIEVCFVGQERAVTESQQNTLLGYLDRVDTIHKHTVERIFTDYQASVDIYRKAIQEWGEAPDENAPHVRSAEDLAPVLLYQSLFIPSWKGIGTFGMGFWAKWEVEHGVGLKFDGWRVSEAGENAVHFQF</sequence>
<evidence type="ECO:0000313" key="3">
    <source>
        <dbReference type="Proteomes" id="UP001597425"/>
    </source>
</evidence>
<feature type="domain" description="DUF6985" evidence="1">
    <location>
        <begin position="20"/>
        <end position="160"/>
    </location>
</feature>
<accession>A0ABW5EGD0</accession>
<keyword evidence="3" id="KW-1185">Reference proteome</keyword>
<comment type="caution">
    <text evidence="2">The sequence shown here is derived from an EMBL/GenBank/DDBJ whole genome shotgun (WGS) entry which is preliminary data.</text>
</comment>
<dbReference type="InterPro" id="IPR054254">
    <property type="entry name" value="DUF6985"/>
</dbReference>
<proteinExistence type="predicted"/>
<dbReference type="Proteomes" id="UP001597425">
    <property type="component" value="Unassembled WGS sequence"/>
</dbReference>
<name>A0ABW5EGD0_9GAMM</name>
<protein>
    <submittedName>
        <fullName evidence="2">DUF6985 domain-containing protein</fullName>
    </submittedName>
</protein>
<dbReference type="EMBL" id="JBHUJD010000047">
    <property type="protein sequence ID" value="MFD2312497.1"/>
    <property type="molecule type" value="Genomic_DNA"/>
</dbReference>
<dbReference type="RefSeq" id="WP_265723644.1">
    <property type="nucleotide sequence ID" value="NZ_JAPIVK010000068.1"/>
</dbReference>
<evidence type="ECO:0000313" key="2">
    <source>
        <dbReference type="EMBL" id="MFD2312497.1"/>
    </source>
</evidence>